<proteinExistence type="inferred from homology"/>
<dbReference type="PANTHER" id="PTHR11011">
    <property type="entry name" value="MALE STERILITY PROTEIN 2-RELATED"/>
    <property type="match status" value="1"/>
</dbReference>
<keyword evidence="1" id="KW-0521">NADP</keyword>
<accession>A0ABM1J0L8</accession>
<name>A0ABM1J0L8_POLDO</name>
<dbReference type="InterPro" id="IPR026055">
    <property type="entry name" value="FAR"/>
</dbReference>
<evidence type="ECO:0000256" key="1">
    <source>
        <dbReference type="RuleBase" id="RU363097"/>
    </source>
</evidence>
<dbReference type="GeneID" id="107071486"/>
<dbReference type="Gene3D" id="3.40.50.720">
    <property type="entry name" value="NAD(P)-binding Rossmann-like Domain"/>
    <property type="match status" value="1"/>
</dbReference>
<feature type="non-terminal residue" evidence="4">
    <location>
        <position position="1"/>
    </location>
</feature>
<organism evidence="3 4">
    <name type="scientific">Polistes dominula</name>
    <name type="common">European paper wasp</name>
    <name type="synonym">Vespa dominula</name>
    <dbReference type="NCBI Taxonomy" id="743375"/>
    <lineage>
        <taxon>Eukaryota</taxon>
        <taxon>Metazoa</taxon>
        <taxon>Ecdysozoa</taxon>
        <taxon>Arthropoda</taxon>
        <taxon>Hexapoda</taxon>
        <taxon>Insecta</taxon>
        <taxon>Pterygota</taxon>
        <taxon>Neoptera</taxon>
        <taxon>Endopterygota</taxon>
        <taxon>Hymenoptera</taxon>
        <taxon>Apocrita</taxon>
        <taxon>Aculeata</taxon>
        <taxon>Vespoidea</taxon>
        <taxon>Vespidae</taxon>
        <taxon>Polistinae</taxon>
        <taxon>Polistini</taxon>
        <taxon>Polistes</taxon>
    </lineage>
</organism>
<comment type="function">
    <text evidence="1">Catalyzes the reduction of fatty acyl-CoA to fatty alcohols.</text>
</comment>
<dbReference type="SUPFAM" id="SSF51735">
    <property type="entry name" value="NAD(P)-binding Rossmann-fold domains"/>
    <property type="match status" value="1"/>
</dbReference>
<gene>
    <name evidence="4" type="primary">LOC107071486</name>
</gene>
<dbReference type="Proteomes" id="UP000694924">
    <property type="component" value="Unplaced"/>
</dbReference>
<comment type="similarity">
    <text evidence="1">Belongs to the fatty acyl-CoA reductase family.</text>
</comment>
<dbReference type="InterPro" id="IPR013120">
    <property type="entry name" value="FAR_NAD-bd"/>
</dbReference>
<comment type="catalytic activity">
    <reaction evidence="1">
        <text>a long-chain fatty acyl-CoA + 2 NADPH + 2 H(+) = a long-chain primary fatty alcohol + 2 NADP(+) + CoA</text>
        <dbReference type="Rhea" id="RHEA:52716"/>
        <dbReference type="ChEBI" id="CHEBI:15378"/>
        <dbReference type="ChEBI" id="CHEBI:57287"/>
        <dbReference type="ChEBI" id="CHEBI:57783"/>
        <dbReference type="ChEBI" id="CHEBI:58349"/>
        <dbReference type="ChEBI" id="CHEBI:77396"/>
        <dbReference type="ChEBI" id="CHEBI:83139"/>
        <dbReference type="EC" id="1.2.1.84"/>
    </reaction>
</comment>
<keyword evidence="1" id="KW-0444">Lipid biosynthesis</keyword>
<reference evidence="4" key="1">
    <citation type="submission" date="2025-08" db="UniProtKB">
        <authorList>
            <consortium name="RefSeq"/>
        </authorList>
    </citation>
    <scope>IDENTIFICATION</scope>
    <source>
        <tissue evidence="4">Whole body</tissue>
    </source>
</reference>
<dbReference type="PANTHER" id="PTHR11011:SF60">
    <property type="entry name" value="FATTY ACYL-COA REDUCTASE-RELATED"/>
    <property type="match status" value="1"/>
</dbReference>
<dbReference type="EC" id="1.2.1.84" evidence="1"/>
<keyword evidence="3" id="KW-1185">Reference proteome</keyword>
<evidence type="ECO:0000313" key="4">
    <source>
        <dbReference type="RefSeq" id="XP_015186005.1"/>
    </source>
</evidence>
<dbReference type="RefSeq" id="XP_015186005.1">
    <property type="nucleotide sequence ID" value="XM_015330519.1"/>
</dbReference>
<sequence length="280" mass="31791">ITGGLGVLGRLRMERLLRCCPEITTIYLLVRAKKQKDPQTRFKEYFNDVLFERLKREQKDVEKKIIVIEGDTSLLNLGLSEKDRDRIKDTDLIFHSAASVRFLDNIRLIVNTNIRGTRDLLLLAQEMTSLKAFVYVSTAYSHCVYNKIEEKLYKPPMKTDDIIRLTEILIKDQLDLTLSLLGKWPNTYAFSKAICEDTVRQYSNGIPTCIVRPSIVVATEKEPIAGWINNLYGLTGVIFGGATGVLRTLYCDKDLICEIIPADYVVNNIIAAAWNVAGKR</sequence>
<feature type="domain" description="Thioester reductase (TE)" evidence="2">
    <location>
        <begin position="1"/>
        <end position="269"/>
    </location>
</feature>
<dbReference type="InterPro" id="IPR036291">
    <property type="entry name" value="NAD(P)-bd_dom_sf"/>
</dbReference>
<evidence type="ECO:0000313" key="3">
    <source>
        <dbReference type="Proteomes" id="UP000694924"/>
    </source>
</evidence>
<keyword evidence="1" id="KW-0560">Oxidoreductase</keyword>
<protein>
    <recommendedName>
        <fullName evidence="1">Fatty acyl-CoA reductase</fullName>
        <ecNumber evidence="1">1.2.1.84</ecNumber>
    </recommendedName>
</protein>
<keyword evidence="1" id="KW-0443">Lipid metabolism</keyword>
<dbReference type="Pfam" id="PF07993">
    <property type="entry name" value="NAD_binding_4"/>
    <property type="match status" value="1"/>
</dbReference>
<dbReference type="CDD" id="cd05236">
    <property type="entry name" value="FAR-N_SDR_e"/>
    <property type="match status" value="1"/>
</dbReference>
<evidence type="ECO:0000259" key="2">
    <source>
        <dbReference type="Pfam" id="PF07993"/>
    </source>
</evidence>